<gene>
    <name evidence="2" type="ORF">FZC84_20580</name>
</gene>
<organism evidence="2 3">
    <name type="scientific">Rossellomorea vietnamensis</name>
    <dbReference type="NCBI Taxonomy" id="218284"/>
    <lineage>
        <taxon>Bacteria</taxon>
        <taxon>Bacillati</taxon>
        <taxon>Bacillota</taxon>
        <taxon>Bacilli</taxon>
        <taxon>Bacillales</taxon>
        <taxon>Bacillaceae</taxon>
        <taxon>Rossellomorea</taxon>
    </lineage>
</organism>
<dbReference type="Proteomes" id="UP000325182">
    <property type="component" value="Unassembled WGS sequence"/>
</dbReference>
<dbReference type="Pfam" id="PF14130">
    <property type="entry name" value="Cap4_nuclease"/>
    <property type="match status" value="1"/>
</dbReference>
<dbReference type="InterPro" id="IPR025382">
    <property type="entry name" value="Cap4-like_endonuclease_dom"/>
</dbReference>
<evidence type="ECO:0000259" key="1">
    <source>
        <dbReference type="Pfam" id="PF14130"/>
    </source>
</evidence>
<feature type="domain" description="CD-NTase associated protein 4-like DNA endonuclease" evidence="1">
    <location>
        <begin position="12"/>
        <end position="201"/>
    </location>
</feature>
<accession>A0A5D4M3M3</accession>
<sequence length="408" mass="48362">MVKNREEIGAADKTSVGFEYQHYYFLYRLLTLKRDESIGYEVKDDVHIENTDGTIELIQVKHTLKVNVEGKAINLTELDLDLWKTLSNWVTLIGEKKEPKGYLSKSSFVIATNKNDSTRNLFLTNIKKFADKKMSFDELYIYLEKLINKTSNDKLKEKIRNVIKFDKSLLADFFRKLKFNLAIEDIIERIKNEIKDHFISEERVNDVLICIEGNTRLWKYDVVKKNNKIFISKDEVNKKLKGCFENYRKTTLPQRDIDTFIDDVNELKDLPFIQELIEINDISIDDYSEMVNYNNQMLKLINNMNQWLVDGDLTEIDQKKFIEDSLTRWHRVHKRKHRKTRNIDRNNITPQQEQALIDAALECLDDVREIDLQIDETNLTADMCNGNYYNLSNKKLVGWKVEWEDKYK</sequence>
<evidence type="ECO:0000313" key="3">
    <source>
        <dbReference type="Proteomes" id="UP000325182"/>
    </source>
</evidence>
<dbReference type="EMBL" id="VTEG01000025">
    <property type="protein sequence ID" value="TYR96276.1"/>
    <property type="molecule type" value="Genomic_DNA"/>
</dbReference>
<evidence type="ECO:0000313" key="2">
    <source>
        <dbReference type="EMBL" id="TYR96276.1"/>
    </source>
</evidence>
<dbReference type="AlphaFoldDB" id="A0A5D4M3M3"/>
<dbReference type="RefSeq" id="WP_148955084.1">
    <property type="nucleotide sequence ID" value="NZ_VTEG01000025.1"/>
</dbReference>
<comment type="caution">
    <text evidence="2">The sequence shown here is derived from an EMBL/GenBank/DDBJ whole genome shotgun (WGS) entry which is preliminary data.</text>
</comment>
<protein>
    <submittedName>
        <fullName evidence="2">DUF4297 domain-containing protein</fullName>
    </submittedName>
</protein>
<reference evidence="2 3" key="1">
    <citation type="submission" date="2019-08" db="EMBL/GenBank/DDBJ databases">
        <title>Bacillus genomes from the desert of Cuatro Cienegas, Coahuila.</title>
        <authorList>
            <person name="Olmedo-Alvarez G."/>
        </authorList>
    </citation>
    <scope>NUCLEOTIDE SEQUENCE [LARGE SCALE GENOMIC DNA]</scope>
    <source>
        <strain evidence="2 3">CH128b_4D</strain>
    </source>
</reference>
<proteinExistence type="predicted"/>
<name>A0A5D4M3M3_9BACI</name>
<dbReference type="GO" id="GO:0004518">
    <property type="term" value="F:nuclease activity"/>
    <property type="evidence" value="ECO:0007669"/>
    <property type="project" value="InterPro"/>
</dbReference>